<dbReference type="InterPro" id="IPR038765">
    <property type="entry name" value="Papain-like_cys_pep_sf"/>
</dbReference>
<protein>
    <recommendedName>
        <fullName evidence="3">Transglutaminase-like domain-containing protein</fullName>
    </recommendedName>
</protein>
<feature type="transmembrane region" description="Helical" evidence="2">
    <location>
        <begin position="691"/>
        <end position="712"/>
    </location>
</feature>
<proteinExistence type="predicted"/>
<dbReference type="Proteomes" id="UP000515934">
    <property type="component" value="Chromosome"/>
</dbReference>
<keyword evidence="2" id="KW-1133">Transmembrane helix</keyword>
<dbReference type="EMBL" id="CP060716">
    <property type="protein sequence ID" value="QNN62330.1"/>
    <property type="molecule type" value="Genomic_DNA"/>
</dbReference>
<accession>A0A7G9S3A5</accession>
<feature type="transmembrane region" description="Helical" evidence="2">
    <location>
        <begin position="158"/>
        <end position="176"/>
    </location>
</feature>
<evidence type="ECO:0000256" key="2">
    <source>
        <dbReference type="SAM" id="Phobius"/>
    </source>
</evidence>
<feature type="transmembrane region" description="Helical" evidence="2">
    <location>
        <begin position="256"/>
        <end position="281"/>
    </location>
</feature>
<dbReference type="AlphaFoldDB" id="A0A7G9S3A5"/>
<evidence type="ECO:0000259" key="3">
    <source>
        <dbReference type="Pfam" id="PF01841"/>
    </source>
</evidence>
<dbReference type="InterPro" id="IPR002931">
    <property type="entry name" value="Transglutaminase-like"/>
</dbReference>
<gene>
    <name evidence="4" type="ORF">H9L06_08625</name>
</gene>
<evidence type="ECO:0000313" key="4">
    <source>
        <dbReference type="EMBL" id="QNN62330.1"/>
    </source>
</evidence>
<reference evidence="4 5" key="1">
    <citation type="submission" date="2020-08" db="EMBL/GenBank/DDBJ databases">
        <title>Genome sequence of Leucobacter denitrificans KACC 14055T.</title>
        <authorList>
            <person name="Hyun D.-W."/>
            <person name="Bae J.-W."/>
        </authorList>
    </citation>
    <scope>NUCLEOTIDE SEQUENCE [LARGE SCALE GENOMIC DNA]</scope>
    <source>
        <strain evidence="4 5">KACC 14055</strain>
    </source>
</reference>
<feature type="transmembrane region" description="Helical" evidence="2">
    <location>
        <begin position="71"/>
        <end position="93"/>
    </location>
</feature>
<keyword evidence="5" id="KW-1185">Reference proteome</keyword>
<feature type="transmembrane region" description="Helical" evidence="2">
    <location>
        <begin position="131"/>
        <end position="151"/>
    </location>
</feature>
<sequence>MSAARKARPGQPFRPVLTLASIAITLIIAVFGVLSAMPIYETGRLWIAAGSSAALAAVLVWLGARFRWGALTLVALAVGFALMLVPLGVPSALAQGPAGWLNGLGDGLAAVALGWKQLLTLSLPVGTYQTVLVPFVTVVYVSVAAAVALTLRGGRSVPAAALFIVAPVVFGTVFGSSAISEPLSLGWITVRAPRELGVWLGAFGFAVAWVAWSSGRERRAALKRGRLADASLSTGAVQLPGAPTARSGRSAVRRNMLVRGGIATVTVVAALALAFVVAPVATGETRTVPRDRIDPELVVREGVSPLASYRSWKRDATLKEPLFTVSSEDGTLPSRLRIAVLAGFDGVDFTVGDPQQVGRFTRFPSGGQIDDPQRVTVQIEAGYSKAWVPIAAPLAAPPVFTGSRAADLSDSFYLNRDAGSAVAVPTASGLREGDGYRATMSAAPDASLGGGPVSENPLIDLDTMPQLARWLELQELPATDDGLLEAIERLRERGYLSHSLTEGEGEGLWLSELGEDQVRFVSSPGGHSQARIEDLFAQLIEQQVAAGEGADQSMLVAGIGDDEQFAAASALLARAMGYESRVVVGVRLGGEAAGVPGIPACSEVCAGINVAAWIEVRGADGVWAPIDVSPQTDIAPTMLQKGEQLPEFPTQPEEQDATEADQPVGMSNQEGGDPGNDEEDRLSALWPMLRIAGLLLLAVLLIAMLALFIPVVKRIRTKQRRSHPSPEVRALGAWDELLDTYRDSGAVLPRIGGRDASMRALGIAGGDWIAWTTDQAVYSREGITVETATALWGVVDAKIAERRKTQSFWSRLASRFSLASFGGIFTRKKHGATRGRGARGTVR</sequence>
<name>A0A7G9S3A5_9MICO</name>
<feature type="domain" description="Transglutaminase-like" evidence="3">
    <location>
        <begin position="552"/>
        <end position="627"/>
    </location>
</feature>
<dbReference type="Pfam" id="PF01841">
    <property type="entry name" value="Transglut_core"/>
    <property type="match status" value="1"/>
</dbReference>
<keyword evidence="2" id="KW-0812">Transmembrane</keyword>
<organism evidence="4 5">
    <name type="scientific">Leucobacter denitrificans</name>
    <dbReference type="NCBI Taxonomy" id="683042"/>
    <lineage>
        <taxon>Bacteria</taxon>
        <taxon>Bacillati</taxon>
        <taxon>Actinomycetota</taxon>
        <taxon>Actinomycetes</taxon>
        <taxon>Micrococcales</taxon>
        <taxon>Microbacteriaceae</taxon>
        <taxon>Leucobacter</taxon>
    </lineage>
</organism>
<feature type="transmembrane region" description="Helical" evidence="2">
    <location>
        <begin position="196"/>
        <end position="214"/>
    </location>
</feature>
<feature type="transmembrane region" description="Helical" evidence="2">
    <location>
        <begin position="45"/>
        <end position="64"/>
    </location>
</feature>
<evidence type="ECO:0000313" key="5">
    <source>
        <dbReference type="Proteomes" id="UP000515934"/>
    </source>
</evidence>
<dbReference type="KEGG" id="ldn:H9L06_08625"/>
<dbReference type="RefSeq" id="WP_187554801.1">
    <property type="nucleotide sequence ID" value="NZ_CP060716.1"/>
</dbReference>
<keyword evidence="2" id="KW-0472">Membrane</keyword>
<evidence type="ECO:0000256" key="1">
    <source>
        <dbReference type="SAM" id="MobiDB-lite"/>
    </source>
</evidence>
<feature type="transmembrane region" description="Helical" evidence="2">
    <location>
        <begin position="16"/>
        <end position="39"/>
    </location>
</feature>
<dbReference type="SUPFAM" id="SSF54001">
    <property type="entry name" value="Cysteine proteinases"/>
    <property type="match status" value="1"/>
</dbReference>
<feature type="region of interest" description="Disordered" evidence="1">
    <location>
        <begin position="647"/>
        <end position="679"/>
    </location>
</feature>